<accession>A0A3E0TZH9</accession>
<organism evidence="9 10">
    <name type="scientific">Thalassotalea euphylliae</name>
    <dbReference type="NCBI Taxonomy" id="1655234"/>
    <lineage>
        <taxon>Bacteria</taxon>
        <taxon>Pseudomonadati</taxon>
        <taxon>Pseudomonadota</taxon>
        <taxon>Gammaproteobacteria</taxon>
        <taxon>Alteromonadales</taxon>
        <taxon>Colwelliaceae</taxon>
        <taxon>Thalassotalea</taxon>
    </lineage>
</organism>
<evidence type="ECO:0000256" key="1">
    <source>
        <dbReference type="ARBA" id="ARBA00004429"/>
    </source>
</evidence>
<dbReference type="RefSeq" id="WP_116013914.1">
    <property type="nucleotide sequence ID" value="NZ_QUOT01000001.1"/>
</dbReference>
<proteinExistence type="inferred from homology"/>
<feature type="transmembrane region" description="Helical" evidence="7">
    <location>
        <begin position="150"/>
        <end position="174"/>
    </location>
</feature>
<dbReference type="InterPro" id="IPR004670">
    <property type="entry name" value="NhaA"/>
</dbReference>
<feature type="transmembrane region" description="Helical" evidence="7">
    <location>
        <begin position="363"/>
        <end position="381"/>
    </location>
</feature>
<comment type="caution">
    <text evidence="9">The sequence shown here is derived from an EMBL/GenBank/DDBJ whole genome shotgun (WGS) entry which is preliminary data.</text>
</comment>
<dbReference type="PANTHER" id="PTHR30341:SF0">
    <property type="entry name" value="NA(+)_H(+) ANTIPORTER NHAA"/>
    <property type="match status" value="1"/>
</dbReference>
<feature type="transmembrane region" description="Helical" evidence="7">
    <location>
        <begin position="180"/>
        <end position="196"/>
    </location>
</feature>
<gene>
    <name evidence="7 9" type="primary">nhaA</name>
    <name evidence="9" type="ORF">DXX94_03615</name>
</gene>
<dbReference type="HAMAP" id="MF_01844">
    <property type="entry name" value="NhaA"/>
    <property type="match status" value="1"/>
</dbReference>
<keyword evidence="7" id="KW-0915">Sodium</keyword>
<dbReference type="AlphaFoldDB" id="A0A3E0TZH9"/>
<evidence type="ECO:0000256" key="4">
    <source>
        <dbReference type="ARBA" id="ARBA00022989"/>
    </source>
</evidence>
<feature type="transmembrane region" description="Helical" evidence="7">
    <location>
        <begin position="325"/>
        <end position="351"/>
    </location>
</feature>
<dbReference type="EMBL" id="QUOT01000001">
    <property type="protein sequence ID" value="REL29864.1"/>
    <property type="molecule type" value="Genomic_DNA"/>
</dbReference>
<evidence type="ECO:0000256" key="2">
    <source>
        <dbReference type="ARBA" id="ARBA00022475"/>
    </source>
</evidence>
<comment type="function">
    <text evidence="7">Na(+)/H(+) antiporter that extrudes sodium in exchange for external protons.</text>
</comment>
<keyword evidence="7" id="KW-0813">Transport</keyword>
<comment type="similarity">
    <text evidence="7">Belongs to the NhaA Na(+)/H(+) (TC 2.A.33) antiporter family.</text>
</comment>
<evidence type="ECO:0000256" key="3">
    <source>
        <dbReference type="ARBA" id="ARBA00022692"/>
    </source>
</evidence>
<comment type="subcellular location">
    <subcellularLocation>
        <location evidence="1">Cell inner membrane</location>
        <topology evidence="1">Multi-pass membrane protein</topology>
    </subcellularLocation>
    <subcellularLocation>
        <location evidence="7">Cell membrane</location>
        <topology evidence="7">Multi-pass membrane protein</topology>
    </subcellularLocation>
</comment>
<dbReference type="GO" id="GO:0015385">
    <property type="term" value="F:sodium:proton antiporter activity"/>
    <property type="evidence" value="ECO:0007669"/>
    <property type="project" value="UniProtKB-UniRule"/>
</dbReference>
<feature type="transmembrane region" description="Helical" evidence="7">
    <location>
        <begin position="58"/>
        <end position="76"/>
    </location>
</feature>
<dbReference type="GO" id="GO:0006885">
    <property type="term" value="P:regulation of pH"/>
    <property type="evidence" value="ECO:0007669"/>
    <property type="project" value="UniProtKB-UniRule"/>
</dbReference>
<keyword evidence="7" id="KW-0406">Ion transport</keyword>
<evidence type="ECO:0000256" key="6">
    <source>
        <dbReference type="ARBA" id="ARBA00023201"/>
    </source>
</evidence>
<dbReference type="NCBIfam" id="NF007112">
    <property type="entry name" value="PRK09561.1"/>
    <property type="match status" value="1"/>
</dbReference>
<dbReference type="NCBIfam" id="TIGR00773">
    <property type="entry name" value="NhaA"/>
    <property type="match status" value="1"/>
</dbReference>
<feature type="transmembrane region" description="Helical" evidence="7">
    <location>
        <begin position="208"/>
        <end position="236"/>
    </location>
</feature>
<name>A0A3E0TZH9_9GAMM</name>
<feature type="transmembrane region" description="Helical" evidence="7">
    <location>
        <begin position="289"/>
        <end position="313"/>
    </location>
</feature>
<comment type="catalytic activity">
    <reaction evidence="7">
        <text>Na(+)(in) + 2 H(+)(out) = Na(+)(out) + 2 H(+)(in)</text>
        <dbReference type="Rhea" id="RHEA:29251"/>
        <dbReference type="ChEBI" id="CHEBI:15378"/>
        <dbReference type="ChEBI" id="CHEBI:29101"/>
    </reaction>
</comment>
<protein>
    <recommendedName>
        <fullName evidence="7">Na(+)/H(+) antiporter NhaA</fullName>
    </recommendedName>
    <alternativeName>
        <fullName evidence="7">Sodium/proton antiporter NhaA</fullName>
    </alternativeName>
</protein>
<reference evidence="10" key="1">
    <citation type="submission" date="2018-08" db="EMBL/GenBank/DDBJ databases">
        <title>Thalassotalea euphylliae genome.</title>
        <authorList>
            <person name="Summers S."/>
            <person name="Rice S.A."/>
            <person name="Freckelton M.L."/>
            <person name="Nedved B.T."/>
            <person name="Hadfield M.G."/>
        </authorList>
    </citation>
    <scope>NUCLEOTIDE SEQUENCE [LARGE SCALE GENOMIC DNA]</scope>
    <source>
        <strain evidence="10">H3</strain>
    </source>
</reference>
<evidence type="ECO:0000256" key="8">
    <source>
        <dbReference type="SAM" id="MobiDB-lite"/>
    </source>
</evidence>
<feature type="transmembrane region" description="Helical" evidence="7">
    <location>
        <begin position="97"/>
        <end position="117"/>
    </location>
</feature>
<evidence type="ECO:0000313" key="10">
    <source>
        <dbReference type="Proteomes" id="UP000256899"/>
    </source>
</evidence>
<dbReference type="GO" id="GO:0005886">
    <property type="term" value="C:plasma membrane"/>
    <property type="evidence" value="ECO:0007669"/>
    <property type="project" value="UniProtKB-SubCell"/>
</dbReference>
<evidence type="ECO:0000313" key="9">
    <source>
        <dbReference type="EMBL" id="REL29864.1"/>
    </source>
</evidence>
<keyword evidence="3 7" id="KW-0812">Transmembrane</keyword>
<keyword evidence="7" id="KW-0050">Antiport</keyword>
<feature type="compositionally biased region" description="Polar residues" evidence="8">
    <location>
        <begin position="418"/>
        <end position="431"/>
    </location>
</feature>
<dbReference type="Gene3D" id="1.20.1530.10">
    <property type="entry name" value="Na+/H+ antiporter like domain"/>
    <property type="match status" value="1"/>
</dbReference>
<dbReference type="Pfam" id="PF06965">
    <property type="entry name" value="Na_H_antiport_1"/>
    <property type="match status" value="1"/>
</dbReference>
<feature type="region of interest" description="Disordered" evidence="8">
    <location>
        <begin position="388"/>
        <end position="431"/>
    </location>
</feature>
<keyword evidence="5 7" id="KW-0472">Membrane</keyword>
<keyword evidence="2 7" id="KW-1003">Cell membrane</keyword>
<dbReference type="InterPro" id="IPR023171">
    <property type="entry name" value="Na/H_antiporter_dom_sf"/>
</dbReference>
<dbReference type="PANTHER" id="PTHR30341">
    <property type="entry name" value="SODIUM ION/PROTON ANTIPORTER NHAA-RELATED"/>
    <property type="match status" value="1"/>
</dbReference>
<dbReference type="Proteomes" id="UP000256899">
    <property type="component" value="Unassembled WGS sequence"/>
</dbReference>
<keyword evidence="6 7" id="KW-0739">Sodium transport</keyword>
<feature type="transmembrane region" description="Helical" evidence="7">
    <location>
        <begin position="123"/>
        <end position="143"/>
    </location>
</feature>
<evidence type="ECO:0000256" key="5">
    <source>
        <dbReference type="ARBA" id="ARBA00023136"/>
    </source>
</evidence>
<keyword evidence="4 7" id="KW-1133">Transmembrane helix</keyword>
<keyword evidence="10" id="KW-1185">Reference proteome</keyword>
<sequence>MTTIKKFLQLEAAAGLILLFATLLALLVANSALSVYYEMLIQIPAGIHIGGLAINKPILLWVNDGLMAAFFFLVGLELKRELLEGHLSEPKNTLLPIFGAVGGMVIPALIYLALNYHDEVNRIGWAIPAATDIAFALGILMLLGKQVPAALKIFLVTLAIIDDIGAIVIIAVFYTQQIETVPLFISAICLVILTLLNKKGVSDIPAYILIGGILWVAVLKSGVHATLAGVLLAFFIPMRDSKNPDHSPVKQLESSLHSSVAFVILPLFAFANAGIDFRELTSEAITHPITLGIALGLVVGKPLGIMSMCFIAIKLGVARLPTGIGWYHIFGVSVLCGIGFTMSLFIGSLAFETTGSNIIVDERLGILLASFISAILGFMILKNASATQTLSDDGNDNRQKESGLSGDKTNHSDDQSHFAANSRKTNTSSEA</sequence>
<evidence type="ECO:0000256" key="7">
    <source>
        <dbReference type="HAMAP-Rule" id="MF_01844"/>
    </source>
</evidence>
<feature type="transmembrane region" description="Helical" evidence="7">
    <location>
        <begin position="256"/>
        <end position="277"/>
    </location>
</feature>
<dbReference type="NCBIfam" id="NF007111">
    <property type="entry name" value="PRK09560.1"/>
    <property type="match status" value="1"/>
</dbReference>